<dbReference type="Gene3D" id="3.30.70.330">
    <property type="match status" value="1"/>
</dbReference>
<evidence type="ECO:0000256" key="3">
    <source>
        <dbReference type="SAM" id="MobiDB-lite"/>
    </source>
</evidence>
<dbReference type="InterPro" id="IPR025715">
    <property type="entry name" value="FoP_C"/>
</dbReference>
<feature type="domain" description="RRM" evidence="4">
    <location>
        <begin position="73"/>
        <end position="151"/>
    </location>
</feature>
<protein>
    <recommendedName>
        <fullName evidence="4">RRM domain-containing protein</fullName>
    </recommendedName>
</protein>
<evidence type="ECO:0000313" key="5">
    <source>
        <dbReference type="EMBL" id="RIA99630.1"/>
    </source>
</evidence>
<evidence type="ECO:0000259" key="4">
    <source>
        <dbReference type="PROSITE" id="PS50102"/>
    </source>
</evidence>
<dbReference type="GO" id="GO:0006406">
    <property type="term" value="P:mRNA export from nucleus"/>
    <property type="evidence" value="ECO:0007669"/>
    <property type="project" value="TreeGrafter"/>
</dbReference>
<dbReference type="SMART" id="SM01218">
    <property type="entry name" value="FoP_duplication"/>
    <property type="match status" value="1"/>
</dbReference>
<dbReference type="GO" id="GO:0003729">
    <property type="term" value="F:mRNA binding"/>
    <property type="evidence" value="ECO:0007669"/>
    <property type="project" value="TreeGrafter"/>
</dbReference>
<feature type="compositionally biased region" description="Acidic residues" evidence="3">
    <location>
        <begin position="204"/>
        <end position="219"/>
    </location>
</feature>
<dbReference type="PANTHER" id="PTHR19965">
    <property type="entry name" value="RNA AND EXPORT FACTOR BINDING PROTEIN"/>
    <property type="match status" value="1"/>
</dbReference>
<dbReference type="PANTHER" id="PTHR19965:SF35">
    <property type="entry name" value="RNA ANNEALING PROTEIN YRA1"/>
    <property type="match status" value="1"/>
</dbReference>
<feature type="compositionally biased region" description="Polar residues" evidence="3">
    <location>
        <begin position="220"/>
        <end position="233"/>
    </location>
</feature>
<feature type="compositionally biased region" description="Gly residues" evidence="3">
    <location>
        <begin position="173"/>
        <end position="188"/>
    </location>
</feature>
<dbReference type="EMBL" id="QKYT01000002">
    <property type="protein sequence ID" value="RIA99630.1"/>
    <property type="molecule type" value="Genomic_DNA"/>
</dbReference>
<proteinExistence type="predicted"/>
<dbReference type="SMART" id="SM00360">
    <property type="entry name" value="RRM"/>
    <property type="match status" value="1"/>
</dbReference>
<name>A0A397TN49_9GLOM</name>
<dbReference type="STRING" id="658196.A0A397TN49"/>
<feature type="compositionally biased region" description="Low complexity" evidence="3">
    <location>
        <begin position="53"/>
        <end position="68"/>
    </location>
</feature>
<comment type="caution">
    <text evidence="5">The sequence shown here is derived from an EMBL/GenBank/DDBJ whole genome shotgun (WGS) entry which is preliminary data.</text>
</comment>
<accession>A0A397TN49</accession>
<evidence type="ECO:0000313" key="6">
    <source>
        <dbReference type="Proteomes" id="UP000265703"/>
    </source>
</evidence>
<dbReference type="OrthoDB" id="346839at2759"/>
<dbReference type="GO" id="GO:0005634">
    <property type="term" value="C:nucleus"/>
    <property type="evidence" value="ECO:0007669"/>
    <property type="project" value="TreeGrafter"/>
</dbReference>
<keyword evidence="1 2" id="KW-0694">RNA-binding</keyword>
<feature type="region of interest" description="Disordered" evidence="3">
    <location>
        <begin position="159"/>
        <end position="233"/>
    </location>
</feature>
<dbReference type="AlphaFoldDB" id="A0A397TN49"/>
<dbReference type="InterPro" id="IPR012677">
    <property type="entry name" value="Nucleotide-bd_a/b_plait_sf"/>
</dbReference>
<organism evidence="5 6">
    <name type="scientific">Glomus cerebriforme</name>
    <dbReference type="NCBI Taxonomy" id="658196"/>
    <lineage>
        <taxon>Eukaryota</taxon>
        <taxon>Fungi</taxon>
        <taxon>Fungi incertae sedis</taxon>
        <taxon>Mucoromycota</taxon>
        <taxon>Glomeromycotina</taxon>
        <taxon>Glomeromycetes</taxon>
        <taxon>Glomerales</taxon>
        <taxon>Glomeraceae</taxon>
        <taxon>Glomus</taxon>
    </lineage>
</organism>
<feature type="compositionally biased region" description="Basic and acidic residues" evidence="3">
    <location>
        <begin position="192"/>
        <end position="203"/>
    </location>
</feature>
<dbReference type="SUPFAM" id="SSF54928">
    <property type="entry name" value="RNA-binding domain, RBD"/>
    <property type="match status" value="1"/>
</dbReference>
<keyword evidence="6" id="KW-1185">Reference proteome</keyword>
<dbReference type="Pfam" id="PF00076">
    <property type="entry name" value="RRM_1"/>
    <property type="match status" value="1"/>
</dbReference>
<gene>
    <name evidence="5" type="ORF">C1645_811193</name>
</gene>
<reference evidence="5 6" key="1">
    <citation type="submission" date="2018-06" db="EMBL/GenBank/DDBJ databases">
        <title>Comparative genomics reveals the genomic features of Rhizophagus irregularis, R. cerebriforme, R. diaphanum and Gigaspora rosea, and their symbiotic lifestyle signature.</title>
        <authorList>
            <person name="Morin E."/>
            <person name="San Clemente H."/>
            <person name="Chen E.C.H."/>
            <person name="De La Providencia I."/>
            <person name="Hainaut M."/>
            <person name="Kuo A."/>
            <person name="Kohler A."/>
            <person name="Murat C."/>
            <person name="Tang N."/>
            <person name="Roy S."/>
            <person name="Loubradou J."/>
            <person name="Henrissat B."/>
            <person name="Grigoriev I.V."/>
            <person name="Corradi N."/>
            <person name="Roux C."/>
            <person name="Martin F.M."/>
        </authorList>
    </citation>
    <scope>NUCLEOTIDE SEQUENCE [LARGE SCALE GENOMIC DNA]</scope>
    <source>
        <strain evidence="5 6">DAOM 227022</strain>
    </source>
</reference>
<evidence type="ECO:0000256" key="1">
    <source>
        <dbReference type="ARBA" id="ARBA00022884"/>
    </source>
</evidence>
<sequence length="233" mass="24968">MSAGLDMSLDEIIAKKRPSRGSRTGGPTRTGGITKRSSGPVRNPRSSQVRPRPYSNAAAAATASPNLNASPEGKILVSNLAYKVTEADLWELFSTMIGPVRQVNLNFDQSGRSKGTASVVFARKNDAVRSVEKLRNITLDGREMKIEIVVAPNVGPITQRIGGINESRPSTRGTGGARGTSTRGGRGGRGGRRPDNRPKKTQEELDAEMSEYMQIDEDTNQAGDSVTTQLTQS</sequence>
<dbReference type="InterPro" id="IPR000504">
    <property type="entry name" value="RRM_dom"/>
</dbReference>
<dbReference type="Pfam" id="PF13865">
    <property type="entry name" value="FoP_duplication"/>
    <property type="match status" value="1"/>
</dbReference>
<feature type="region of interest" description="Disordered" evidence="3">
    <location>
        <begin position="1"/>
        <end position="68"/>
    </location>
</feature>
<dbReference type="Proteomes" id="UP000265703">
    <property type="component" value="Unassembled WGS sequence"/>
</dbReference>
<dbReference type="InterPro" id="IPR035979">
    <property type="entry name" value="RBD_domain_sf"/>
</dbReference>
<evidence type="ECO:0000256" key="2">
    <source>
        <dbReference type="PROSITE-ProRule" id="PRU00176"/>
    </source>
</evidence>
<feature type="compositionally biased region" description="Low complexity" evidence="3">
    <location>
        <begin position="21"/>
        <end position="36"/>
    </location>
</feature>
<dbReference type="PROSITE" id="PS50102">
    <property type="entry name" value="RRM"/>
    <property type="match status" value="1"/>
</dbReference>
<dbReference type="InterPro" id="IPR051229">
    <property type="entry name" value="ALYREF_mRNA_export"/>
</dbReference>